<feature type="chain" id="PRO_5047303634" evidence="1">
    <location>
        <begin position="27"/>
        <end position="420"/>
    </location>
</feature>
<dbReference type="SUPFAM" id="SSF53850">
    <property type="entry name" value="Periplasmic binding protein-like II"/>
    <property type="match status" value="1"/>
</dbReference>
<dbReference type="Proteomes" id="UP001596028">
    <property type="component" value="Unassembled WGS sequence"/>
</dbReference>
<gene>
    <name evidence="2" type="ORF">ACFO3S_00935</name>
</gene>
<dbReference type="InterPro" id="IPR006059">
    <property type="entry name" value="SBP"/>
</dbReference>
<organism evidence="2 3">
    <name type="scientific">Cohnella hongkongensis</name>
    <dbReference type="NCBI Taxonomy" id="178337"/>
    <lineage>
        <taxon>Bacteria</taxon>
        <taxon>Bacillati</taxon>
        <taxon>Bacillota</taxon>
        <taxon>Bacilli</taxon>
        <taxon>Bacillales</taxon>
        <taxon>Paenibacillaceae</taxon>
        <taxon>Cohnella</taxon>
    </lineage>
</organism>
<evidence type="ECO:0000313" key="3">
    <source>
        <dbReference type="Proteomes" id="UP001596028"/>
    </source>
</evidence>
<dbReference type="InterPro" id="IPR050490">
    <property type="entry name" value="Bact_solute-bd_prot1"/>
</dbReference>
<protein>
    <submittedName>
        <fullName evidence="2">ABC transporter substrate-binding protein</fullName>
    </submittedName>
</protein>
<evidence type="ECO:0000256" key="1">
    <source>
        <dbReference type="SAM" id="SignalP"/>
    </source>
</evidence>
<feature type="signal peptide" evidence="1">
    <location>
        <begin position="1"/>
        <end position="26"/>
    </location>
</feature>
<dbReference type="EMBL" id="JBHSEP010000001">
    <property type="protein sequence ID" value="MFC4596788.1"/>
    <property type="molecule type" value="Genomic_DNA"/>
</dbReference>
<dbReference type="PANTHER" id="PTHR43649:SF12">
    <property type="entry name" value="DIACETYLCHITOBIOSE BINDING PROTEIN DASA"/>
    <property type="match status" value="1"/>
</dbReference>
<dbReference type="Gene3D" id="3.40.190.10">
    <property type="entry name" value="Periplasmic binding protein-like II"/>
    <property type="match status" value="1"/>
</dbReference>
<reference evidence="3" key="1">
    <citation type="journal article" date="2019" name="Int. J. Syst. Evol. Microbiol.">
        <title>The Global Catalogue of Microorganisms (GCM) 10K type strain sequencing project: providing services to taxonomists for standard genome sequencing and annotation.</title>
        <authorList>
            <consortium name="The Broad Institute Genomics Platform"/>
            <consortium name="The Broad Institute Genome Sequencing Center for Infectious Disease"/>
            <person name="Wu L."/>
            <person name="Ma J."/>
        </authorList>
    </citation>
    <scope>NUCLEOTIDE SEQUENCE [LARGE SCALE GENOMIC DNA]</scope>
    <source>
        <strain evidence="3">CCUG 49571</strain>
    </source>
</reference>
<name>A0ABV9F6F6_9BACL</name>
<dbReference type="PROSITE" id="PS51257">
    <property type="entry name" value="PROKAR_LIPOPROTEIN"/>
    <property type="match status" value="1"/>
</dbReference>
<dbReference type="PANTHER" id="PTHR43649">
    <property type="entry name" value="ARABINOSE-BINDING PROTEIN-RELATED"/>
    <property type="match status" value="1"/>
</dbReference>
<sequence>MSKMKLRPFAFAALAATLLLSACSSGNDKGAENSAQPSGSANVEKVKIKFGYWGNDTVLKAYQYAVEGLDQELPGVEVEFVQYPSDSDFWDTLPSQIAAKAAPDIVNVTNERYLEFISNELFLELDPSKLEMTNVSQAAKDIWTVDGKLYGYPYTAAPAGFVINMDLWKQAGLDENKLPSTWEEVKEAAQALTKDDVHGLVINIDSEFHLTQYALSFGGGWEEGAAIDSPANAKAMDYIIEMFKEGLAVSPKQLGQAWDGAAFAAGKAAMSTGGIWYISNLQTAAPDMNYKIIPIPQVDPAAPSETMHSDAFVALKSTEHEEIVNRVINYMARKDFQQYALENRGIIPSDTTISDQFYEINPQTAQLKEAVPYSVSFGYPPRTQKFTNALINAIGSAIYKNDSTMTGQDVVNMAKKDFEQ</sequence>
<keyword evidence="1" id="KW-0732">Signal</keyword>
<keyword evidence="3" id="KW-1185">Reference proteome</keyword>
<proteinExistence type="predicted"/>
<evidence type="ECO:0000313" key="2">
    <source>
        <dbReference type="EMBL" id="MFC4596788.1"/>
    </source>
</evidence>
<comment type="caution">
    <text evidence="2">The sequence shown here is derived from an EMBL/GenBank/DDBJ whole genome shotgun (WGS) entry which is preliminary data.</text>
</comment>
<dbReference type="RefSeq" id="WP_378091277.1">
    <property type="nucleotide sequence ID" value="NZ_JBHSEP010000001.1"/>
</dbReference>
<accession>A0ABV9F6F6</accession>
<dbReference type="Pfam" id="PF13416">
    <property type="entry name" value="SBP_bac_8"/>
    <property type="match status" value="1"/>
</dbReference>